<dbReference type="InterPro" id="IPR058240">
    <property type="entry name" value="rSAM_sf"/>
</dbReference>
<evidence type="ECO:0000256" key="2">
    <source>
        <dbReference type="ARBA" id="ARBA00022691"/>
    </source>
</evidence>
<evidence type="ECO:0000256" key="1">
    <source>
        <dbReference type="ARBA" id="ARBA00001966"/>
    </source>
</evidence>
<dbReference type="PANTHER" id="PTHR43409:SF16">
    <property type="entry name" value="SLR0320 PROTEIN"/>
    <property type="match status" value="1"/>
</dbReference>
<dbReference type="InterPro" id="IPR007197">
    <property type="entry name" value="rSAM"/>
</dbReference>
<evidence type="ECO:0000313" key="8">
    <source>
        <dbReference type="Proteomes" id="UP000199073"/>
    </source>
</evidence>
<dbReference type="SUPFAM" id="SSF102114">
    <property type="entry name" value="Radical SAM enzymes"/>
    <property type="match status" value="1"/>
</dbReference>
<dbReference type="InterPro" id="IPR023404">
    <property type="entry name" value="rSAM_horseshoe"/>
</dbReference>
<dbReference type="InterPro" id="IPR006638">
    <property type="entry name" value="Elp3/MiaA/NifB-like_rSAM"/>
</dbReference>
<evidence type="ECO:0000256" key="4">
    <source>
        <dbReference type="ARBA" id="ARBA00023004"/>
    </source>
</evidence>
<comment type="cofactor">
    <cofactor evidence="1">
        <name>[4Fe-4S] cluster</name>
        <dbReference type="ChEBI" id="CHEBI:49883"/>
    </cofactor>
</comment>
<evidence type="ECO:0000256" key="5">
    <source>
        <dbReference type="ARBA" id="ARBA00023014"/>
    </source>
</evidence>
<dbReference type="Gene3D" id="3.80.30.20">
    <property type="entry name" value="tm_1862 like domain"/>
    <property type="match status" value="1"/>
</dbReference>
<organism evidence="7 8">
    <name type="scientific">Desulforhopalus singaporensis</name>
    <dbReference type="NCBI Taxonomy" id="91360"/>
    <lineage>
        <taxon>Bacteria</taxon>
        <taxon>Pseudomonadati</taxon>
        <taxon>Thermodesulfobacteriota</taxon>
        <taxon>Desulfobulbia</taxon>
        <taxon>Desulfobulbales</taxon>
        <taxon>Desulfocapsaceae</taxon>
        <taxon>Desulforhopalus</taxon>
    </lineage>
</organism>
<keyword evidence="8" id="KW-1185">Reference proteome</keyword>
<feature type="domain" description="Radical SAM core" evidence="6">
    <location>
        <begin position="188"/>
        <end position="417"/>
    </location>
</feature>
<dbReference type="STRING" id="91360.SAMN05660330_00172"/>
<dbReference type="GO" id="GO:0046872">
    <property type="term" value="F:metal ion binding"/>
    <property type="evidence" value="ECO:0007669"/>
    <property type="project" value="UniProtKB-KW"/>
</dbReference>
<protein>
    <submittedName>
        <fullName evidence="7">Radical SAM superfamily enzyme YgiQ, UPF0313 family</fullName>
    </submittedName>
</protein>
<dbReference type="Proteomes" id="UP000199073">
    <property type="component" value="Unassembled WGS sequence"/>
</dbReference>
<name>A0A1H0J784_9BACT</name>
<dbReference type="EMBL" id="FNJI01000001">
    <property type="protein sequence ID" value="SDO39462.1"/>
    <property type="molecule type" value="Genomic_DNA"/>
</dbReference>
<evidence type="ECO:0000259" key="6">
    <source>
        <dbReference type="PROSITE" id="PS51918"/>
    </source>
</evidence>
<sequence>MGMVNRQKSKKGTFLKTVRGGGRSGRDVVKNIKIVGINGRYTHSCLALFYVRNELEKNCADVDVQLLQFTINDNYYETLLQLTASRPASIFFSAAIWNSTLIEKLALDLHQCLPGCRIVIGGPQAQVLRDKLEVDNTTFVIGEIEAVGGEFYLDLKADRLKRCYSGSFSPKQQRWFDFPYRQDDFADHLLNRHIYYESSRGCPFRCSYCLSAVEKGVFHKDIKTVELELLQILQHRPKVVRFIDRTFNDVADRALAIWRFLAENGGKTLFHFEIAPDRFSEEMFTFLEKMNPGRFQFEIGIQSTHPKTLEAVNRKTDPAVVLRNIGRLAEMGNIHLHVDLILGLPFETRDSFADSFRSVFAIGAHYIQMGLLKILPDTPLCHVAREYGYLSSKEPPYAVLENRWLDHAALSELYWFSECVEKFLNNRYFVTFWKHLRTRKVDIYRFFEMLLARCRREGFFSRGATQELMCHHLAGLVRDRDDSALLLELLRYDWLRCNHRFLPDCLLADGIFEQPQQTRSTLYRTMPAELAGVFTRNNRNQFFRKSFFLRVSAEAATILGFDPVQDGICLCFLPVRADGLFGFNKVLQLSVSGAPEKGVDQ</sequence>
<keyword evidence="4" id="KW-0408">Iron</keyword>
<dbReference type="SFLD" id="SFLDG01082">
    <property type="entry name" value="B12-binding_domain_containing"/>
    <property type="match status" value="1"/>
</dbReference>
<dbReference type="SFLD" id="SFLDS00029">
    <property type="entry name" value="Radical_SAM"/>
    <property type="match status" value="1"/>
</dbReference>
<accession>A0A1H0J784</accession>
<dbReference type="Pfam" id="PF13311">
    <property type="entry name" value="DUF4080"/>
    <property type="match status" value="1"/>
</dbReference>
<dbReference type="CDD" id="cd01335">
    <property type="entry name" value="Radical_SAM"/>
    <property type="match status" value="1"/>
</dbReference>
<dbReference type="GO" id="GO:0051536">
    <property type="term" value="F:iron-sulfur cluster binding"/>
    <property type="evidence" value="ECO:0007669"/>
    <property type="project" value="UniProtKB-KW"/>
</dbReference>
<dbReference type="PANTHER" id="PTHR43409">
    <property type="entry name" value="ANAEROBIC MAGNESIUM-PROTOPORPHYRIN IX MONOMETHYL ESTER CYCLASE-RELATED"/>
    <property type="match status" value="1"/>
</dbReference>
<keyword evidence="3" id="KW-0479">Metal-binding</keyword>
<reference evidence="7 8" key="1">
    <citation type="submission" date="2016-10" db="EMBL/GenBank/DDBJ databases">
        <authorList>
            <person name="de Groot N.N."/>
        </authorList>
    </citation>
    <scope>NUCLEOTIDE SEQUENCE [LARGE SCALE GENOMIC DNA]</scope>
    <source>
        <strain evidence="7 8">DSM 12130</strain>
    </source>
</reference>
<evidence type="ECO:0000256" key="3">
    <source>
        <dbReference type="ARBA" id="ARBA00022723"/>
    </source>
</evidence>
<dbReference type="InterPro" id="IPR025288">
    <property type="entry name" value="DUF4080"/>
</dbReference>
<dbReference type="PROSITE" id="PS51918">
    <property type="entry name" value="RADICAL_SAM"/>
    <property type="match status" value="1"/>
</dbReference>
<evidence type="ECO:0000313" key="7">
    <source>
        <dbReference type="EMBL" id="SDO39462.1"/>
    </source>
</evidence>
<dbReference type="GO" id="GO:0003824">
    <property type="term" value="F:catalytic activity"/>
    <property type="evidence" value="ECO:0007669"/>
    <property type="project" value="InterPro"/>
</dbReference>
<keyword evidence="2" id="KW-0949">S-adenosyl-L-methionine</keyword>
<dbReference type="GO" id="GO:0005829">
    <property type="term" value="C:cytosol"/>
    <property type="evidence" value="ECO:0007669"/>
    <property type="project" value="TreeGrafter"/>
</dbReference>
<gene>
    <name evidence="7" type="ORF">SAMN05660330_00172</name>
</gene>
<dbReference type="AlphaFoldDB" id="A0A1H0J784"/>
<proteinExistence type="predicted"/>
<dbReference type="Pfam" id="PF04055">
    <property type="entry name" value="Radical_SAM"/>
    <property type="match status" value="1"/>
</dbReference>
<dbReference type="SMART" id="SM00729">
    <property type="entry name" value="Elp3"/>
    <property type="match status" value="1"/>
</dbReference>
<keyword evidence="5" id="KW-0411">Iron-sulfur</keyword>
<dbReference type="InterPro" id="IPR051198">
    <property type="entry name" value="BchE-like"/>
</dbReference>